<organism evidence="7 8">
    <name type="scientific">Spongiivirga citrea</name>
    <dbReference type="NCBI Taxonomy" id="1481457"/>
    <lineage>
        <taxon>Bacteria</taxon>
        <taxon>Pseudomonadati</taxon>
        <taxon>Bacteroidota</taxon>
        <taxon>Flavobacteriia</taxon>
        <taxon>Flavobacteriales</taxon>
        <taxon>Flavobacteriaceae</taxon>
        <taxon>Spongiivirga</taxon>
    </lineage>
</organism>
<evidence type="ECO:0000313" key="8">
    <source>
        <dbReference type="Proteomes" id="UP000474296"/>
    </source>
</evidence>
<dbReference type="PANTHER" id="PTHR43806:SF11">
    <property type="entry name" value="CEREVISIN-RELATED"/>
    <property type="match status" value="1"/>
</dbReference>
<comment type="similarity">
    <text evidence="1 5">Belongs to the peptidase S8 family.</text>
</comment>
<feature type="active site" description="Charge relay system" evidence="5">
    <location>
        <position position="278"/>
    </location>
</feature>
<dbReference type="InterPro" id="IPR050131">
    <property type="entry name" value="Peptidase_S8_subtilisin-like"/>
</dbReference>
<evidence type="ECO:0000256" key="5">
    <source>
        <dbReference type="PROSITE-ProRule" id="PRU01240"/>
    </source>
</evidence>
<gene>
    <name evidence="7" type="ORF">GWK10_14320</name>
</gene>
<dbReference type="PRINTS" id="PR00723">
    <property type="entry name" value="SUBTILISIN"/>
</dbReference>
<evidence type="ECO:0000256" key="4">
    <source>
        <dbReference type="ARBA" id="ARBA00022825"/>
    </source>
</evidence>
<dbReference type="InterPro" id="IPR015500">
    <property type="entry name" value="Peptidase_S8_subtilisin-rel"/>
</dbReference>
<dbReference type="SUPFAM" id="SSF52743">
    <property type="entry name" value="Subtilisin-like"/>
    <property type="match status" value="1"/>
</dbReference>
<dbReference type="InterPro" id="IPR036852">
    <property type="entry name" value="Peptidase_S8/S53_dom_sf"/>
</dbReference>
<dbReference type="Proteomes" id="UP000474296">
    <property type="component" value="Unassembled WGS sequence"/>
</dbReference>
<keyword evidence="2 5" id="KW-0645">Protease</keyword>
<evidence type="ECO:0000259" key="6">
    <source>
        <dbReference type="Pfam" id="PF00082"/>
    </source>
</evidence>
<name>A0A6M0CQQ9_9FLAO</name>
<keyword evidence="8" id="KW-1185">Reference proteome</keyword>
<comment type="caution">
    <text evidence="7">The sequence shown here is derived from an EMBL/GenBank/DDBJ whole genome shotgun (WGS) entry which is preliminary data.</text>
</comment>
<reference evidence="7 8" key="1">
    <citation type="submission" date="2020-01" db="EMBL/GenBank/DDBJ databases">
        <title>Spongiivirga citrea KCTC 32990T.</title>
        <authorList>
            <person name="Wang G."/>
        </authorList>
    </citation>
    <scope>NUCLEOTIDE SEQUENCE [LARGE SCALE GENOMIC DNA]</scope>
    <source>
        <strain evidence="7 8">KCTC 32990</strain>
    </source>
</reference>
<dbReference type="PANTHER" id="PTHR43806">
    <property type="entry name" value="PEPTIDASE S8"/>
    <property type="match status" value="1"/>
</dbReference>
<dbReference type="AlphaFoldDB" id="A0A6M0CQQ9"/>
<keyword evidence="4 5" id="KW-0720">Serine protease</keyword>
<evidence type="ECO:0000256" key="2">
    <source>
        <dbReference type="ARBA" id="ARBA00022670"/>
    </source>
</evidence>
<accession>A0A6M0CQQ9</accession>
<evidence type="ECO:0000256" key="3">
    <source>
        <dbReference type="ARBA" id="ARBA00022801"/>
    </source>
</evidence>
<dbReference type="EMBL" id="JAABOQ010000005">
    <property type="protein sequence ID" value="NER18394.1"/>
    <property type="molecule type" value="Genomic_DNA"/>
</dbReference>
<dbReference type="PROSITE" id="PS51257">
    <property type="entry name" value="PROKAR_LIPOPROTEIN"/>
    <property type="match status" value="1"/>
</dbReference>
<feature type="domain" description="Peptidase S8/S53" evidence="6">
    <location>
        <begin position="76"/>
        <end position="488"/>
    </location>
</feature>
<dbReference type="Pfam" id="PF00082">
    <property type="entry name" value="Peptidase_S8"/>
    <property type="match status" value="1"/>
</dbReference>
<dbReference type="GO" id="GO:0006508">
    <property type="term" value="P:proteolysis"/>
    <property type="evidence" value="ECO:0007669"/>
    <property type="project" value="UniProtKB-KW"/>
</dbReference>
<dbReference type="GO" id="GO:0004252">
    <property type="term" value="F:serine-type endopeptidase activity"/>
    <property type="evidence" value="ECO:0007669"/>
    <property type="project" value="UniProtKB-UniRule"/>
</dbReference>
<dbReference type="RefSeq" id="WP_164033061.1">
    <property type="nucleotide sequence ID" value="NZ_JAABOQ010000005.1"/>
</dbReference>
<feature type="active site" description="Charge relay system" evidence="5">
    <location>
        <position position="82"/>
    </location>
</feature>
<evidence type="ECO:0000256" key="1">
    <source>
        <dbReference type="ARBA" id="ARBA00011073"/>
    </source>
</evidence>
<dbReference type="InterPro" id="IPR000209">
    <property type="entry name" value="Peptidase_S8/S53_dom"/>
</dbReference>
<dbReference type="Gene3D" id="3.40.50.200">
    <property type="entry name" value="Peptidase S8/S53 domain"/>
    <property type="match status" value="2"/>
</dbReference>
<sequence length="516" mass="57869">MKQNKLILNWLVNILKRNSFFLLYLLLLSSCDEGTRTTNQKTSYSNWYTASFENDSIPGIGLTKAYTLLKKSTDPVIVAVIDTPVDLNHPVFSNRLYINHDEIPGNNLDDDNNGYVDDINGWNFVGYDKNKSVYFTSYEIVRLIRHLENQDELDSLQLKKLIEAHQLQRETAQKRLTKSNNDLKAFYNAKKVFPHAIRSNGTIDTVASKEINPKDEEETKLKKFLTRYGRIGLYEKQLIQFKIGGEGEISKSLNLQYDDRSIAKGHAIINDIENMSQHATQVGGLIAEATNGVNFNRPDIIDIKLMFLSVSGVGDYHNNDLAAAIRYAVDNGASVINFSDSKPYSVGEEKVTQAIKYAAKNNVLMVTSAGNNNLNTDDNKWYPLDYRDDFNEFLDNLLVVGASTNKIDKLKGSFSNYGQQTVDIFAPGSKITIPNGEVDVPYIRLGGTSLASALTSASAAIIISQYPDLKAGEIKELLLQSSTNIEEDTFKSYSKSGKVLDVYKVLEKLKNRHTKH</sequence>
<feature type="active site" description="Charge relay system" evidence="5">
    <location>
        <position position="449"/>
    </location>
</feature>
<proteinExistence type="inferred from homology"/>
<keyword evidence="3 5" id="KW-0378">Hydrolase</keyword>
<dbReference type="PROSITE" id="PS51892">
    <property type="entry name" value="SUBTILASE"/>
    <property type="match status" value="1"/>
</dbReference>
<evidence type="ECO:0000313" key="7">
    <source>
        <dbReference type="EMBL" id="NER18394.1"/>
    </source>
</evidence>
<protein>
    <submittedName>
        <fullName evidence="7">S8 family serine peptidase</fullName>
    </submittedName>
</protein>